<evidence type="ECO:0008006" key="6">
    <source>
        <dbReference type="Google" id="ProtNLM"/>
    </source>
</evidence>
<evidence type="ECO:0000256" key="1">
    <source>
        <dbReference type="ARBA" id="ARBA00022741"/>
    </source>
</evidence>
<evidence type="ECO:0000256" key="4">
    <source>
        <dbReference type="SAM" id="MobiDB-lite"/>
    </source>
</evidence>
<dbReference type="EMBL" id="HBJA01146217">
    <property type="protein sequence ID" value="CAE0838965.1"/>
    <property type="molecule type" value="Transcribed_RNA"/>
</dbReference>
<dbReference type="SUPFAM" id="SSF52540">
    <property type="entry name" value="P-loop containing nucleoside triphosphate hydrolases"/>
    <property type="match status" value="1"/>
</dbReference>
<dbReference type="InterPro" id="IPR013641">
    <property type="entry name" value="KTI12/PSTK"/>
</dbReference>
<feature type="region of interest" description="Disordered" evidence="4">
    <location>
        <begin position="164"/>
        <end position="287"/>
    </location>
</feature>
<organism evidence="5">
    <name type="scientific">Eutreptiella gymnastica</name>
    <dbReference type="NCBI Taxonomy" id="73025"/>
    <lineage>
        <taxon>Eukaryota</taxon>
        <taxon>Discoba</taxon>
        <taxon>Euglenozoa</taxon>
        <taxon>Euglenida</taxon>
        <taxon>Spirocuta</taxon>
        <taxon>Euglenophyceae</taxon>
        <taxon>Eutreptiales</taxon>
        <taxon>Eutreptiaceae</taxon>
        <taxon>Eutreptiella</taxon>
    </lineage>
</organism>
<dbReference type="Gene3D" id="3.40.50.300">
    <property type="entry name" value="P-loop containing nucleotide triphosphate hydrolases"/>
    <property type="match status" value="1"/>
</dbReference>
<dbReference type="Pfam" id="PF08433">
    <property type="entry name" value="KTI12"/>
    <property type="match status" value="2"/>
</dbReference>
<gene>
    <name evidence="5" type="ORF">EGYM00163_LOCUS50337</name>
</gene>
<evidence type="ECO:0000256" key="2">
    <source>
        <dbReference type="ARBA" id="ARBA00022840"/>
    </source>
</evidence>
<evidence type="ECO:0000256" key="3">
    <source>
        <dbReference type="ARBA" id="ARBA00025768"/>
    </source>
</evidence>
<dbReference type="GO" id="GO:0005524">
    <property type="term" value="F:ATP binding"/>
    <property type="evidence" value="ECO:0007669"/>
    <property type="project" value="UniProtKB-KW"/>
</dbReference>
<reference evidence="5" key="1">
    <citation type="submission" date="2021-01" db="EMBL/GenBank/DDBJ databases">
        <authorList>
            <person name="Corre E."/>
            <person name="Pelletier E."/>
            <person name="Niang G."/>
            <person name="Scheremetjew M."/>
            <person name="Finn R."/>
            <person name="Kale V."/>
            <person name="Holt S."/>
            <person name="Cochrane G."/>
            <person name="Meng A."/>
            <person name="Brown T."/>
            <person name="Cohen L."/>
        </authorList>
    </citation>
    <scope>NUCLEOTIDE SEQUENCE</scope>
    <source>
        <strain evidence="5">CCMP1594</strain>
    </source>
</reference>
<proteinExistence type="inferred from homology"/>
<keyword evidence="2" id="KW-0067">ATP-binding</keyword>
<keyword evidence="1" id="KW-0547">Nucleotide-binding</keyword>
<accession>A0A7S4GJJ3</accession>
<name>A0A7S4GJJ3_9EUGL</name>
<feature type="compositionally biased region" description="Pro residues" evidence="4">
    <location>
        <begin position="274"/>
        <end position="287"/>
    </location>
</feature>
<evidence type="ECO:0000313" key="5">
    <source>
        <dbReference type="EMBL" id="CAE0838965.1"/>
    </source>
</evidence>
<dbReference type="AlphaFoldDB" id="A0A7S4GJJ3"/>
<dbReference type="PANTHER" id="PTHR12435">
    <property type="match status" value="1"/>
</dbReference>
<comment type="similarity">
    <text evidence="3">Belongs to the KTI12 family.</text>
</comment>
<feature type="compositionally biased region" description="Basic residues" evidence="4">
    <location>
        <begin position="247"/>
        <end position="256"/>
    </location>
</feature>
<dbReference type="InterPro" id="IPR027417">
    <property type="entry name" value="P-loop_NTPase"/>
</dbReference>
<feature type="compositionally biased region" description="Low complexity" evidence="4">
    <location>
        <begin position="207"/>
        <end position="226"/>
    </location>
</feature>
<protein>
    <recommendedName>
        <fullName evidence="6">Protein KTI12 homolog</fullName>
    </recommendedName>
</protein>
<sequence length="488" mass="52649">MPLVLVCGIPCSGKTTRARALKAEFEALGKSVVLVNEESLGIDKVSGYKGAYNEKQTRARLKQAVERHINSEEVIICDSLNYIKGFRYELWCLSRAAETTYCVVYCQSSVALAKSFNEANTAFKWPEPLFSDLCVRFEVPLGNTRWDRPLFLFVDSADRAPQTAPQAAPVVTDCSPAEGEVPYAPTPAPTFPSRAPEPDPVVPSNVAPATTDASASASSTQPTVPSEAGEATASAVSAGKAGVRKSTFIRRGKGKKATPTSPESPEEGLGAPAPLAPAPAVPCKAPPATPDAALVEAMSAWASAHVGEPCADDPVDSPLDADDEEAVSFNELTTATNAYDTNTYLYITSQHTGAALMQRQRQESTAVNADYSTICDHILTAKRQRQTLSTQKPALSESNFMQDVTNACQEIMDFLVEHKANYFGGEAVRVPHTPEPVVFPTNEAMMTLSNLRKMRMQFMRVAQMHPPKDKATGATMFVAFLNTTFEKN</sequence>